<feature type="domain" description="Restriction endonuclease type IV Mrr" evidence="1">
    <location>
        <begin position="51"/>
        <end position="129"/>
    </location>
</feature>
<proteinExistence type="predicted"/>
<keyword evidence="3" id="KW-1185">Reference proteome</keyword>
<name>A0A1Q5Q5M4_9ACTO</name>
<evidence type="ECO:0000313" key="2">
    <source>
        <dbReference type="EMBL" id="OKL55127.1"/>
    </source>
</evidence>
<gene>
    <name evidence="2" type="ORF">BSZ39_00010</name>
</gene>
<evidence type="ECO:0000313" key="3">
    <source>
        <dbReference type="Proteomes" id="UP000185628"/>
    </source>
</evidence>
<dbReference type="Pfam" id="PF04471">
    <property type="entry name" value="Mrr_cat"/>
    <property type="match status" value="1"/>
</dbReference>
<accession>A0A1Q5Q5M4</accession>
<reference evidence="3" key="1">
    <citation type="submission" date="2016-12" db="EMBL/GenBank/DDBJ databases">
        <authorList>
            <person name="Meng X."/>
        </authorList>
    </citation>
    <scope>NUCLEOTIDE SEQUENCE [LARGE SCALE GENOMIC DNA]</scope>
    <source>
        <strain evidence="3">DSM 19116</strain>
    </source>
</reference>
<dbReference type="GO" id="GO:0003677">
    <property type="term" value="F:DNA binding"/>
    <property type="evidence" value="ECO:0007669"/>
    <property type="project" value="InterPro"/>
</dbReference>
<sequence>MGRESNVWQDEVMFDSSTPGRGFEDYIRYVYQAILNCESQDIEVLRGARVPNARGDVFFEIDVYYEFDLAGVRHRVAMECKDTRRPVERNDVLAFSQKLQEMPSTIGIFISRNGFQSGAARFLEEKGILHFDSTTAPSMTDAVVAILVAAALPSEASIGQPFWGLMEERDGKGTGSWIMLPPGGVGKNSSALFPLFFSRPDASLFQRLSRPYSEQTCIRGIPQATLRSILLMSQRLMPTQFAVMRPFENRDRTLFEAEETSPLKLAEQYLPEGAARFIPTSE</sequence>
<dbReference type="InterPro" id="IPR011335">
    <property type="entry name" value="Restrct_endonuc-II-like"/>
</dbReference>
<comment type="caution">
    <text evidence="2">The sequence shown here is derived from an EMBL/GenBank/DDBJ whole genome shotgun (WGS) entry which is preliminary data.</text>
</comment>
<evidence type="ECO:0000259" key="1">
    <source>
        <dbReference type="Pfam" id="PF04471"/>
    </source>
</evidence>
<organism evidence="2 3">
    <name type="scientific">Bowdeniella nasicola</name>
    <dbReference type="NCBI Taxonomy" id="208480"/>
    <lineage>
        <taxon>Bacteria</taxon>
        <taxon>Bacillati</taxon>
        <taxon>Actinomycetota</taxon>
        <taxon>Actinomycetes</taxon>
        <taxon>Actinomycetales</taxon>
        <taxon>Actinomycetaceae</taxon>
        <taxon>Bowdeniella</taxon>
    </lineage>
</organism>
<dbReference type="Proteomes" id="UP000185628">
    <property type="component" value="Unassembled WGS sequence"/>
</dbReference>
<dbReference type="SUPFAM" id="SSF52980">
    <property type="entry name" value="Restriction endonuclease-like"/>
    <property type="match status" value="1"/>
</dbReference>
<dbReference type="GO" id="GO:0004519">
    <property type="term" value="F:endonuclease activity"/>
    <property type="evidence" value="ECO:0007669"/>
    <property type="project" value="InterPro"/>
</dbReference>
<dbReference type="EMBL" id="MQVR01000001">
    <property type="protein sequence ID" value="OKL55127.1"/>
    <property type="molecule type" value="Genomic_DNA"/>
</dbReference>
<dbReference type="AlphaFoldDB" id="A0A1Q5Q5M4"/>
<dbReference type="InterPro" id="IPR007560">
    <property type="entry name" value="Restrct_endonuc_IV_Mrr"/>
</dbReference>
<dbReference type="GO" id="GO:0009307">
    <property type="term" value="P:DNA restriction-modification system"/>
    <property type="evidence" value="ECO:0007669"/>
    <property type="project" value="InterPro"/>
</dbReference>
<protein>
    <recommendedName>
        <fullName evidence="1">Restriction endonuclease type IV Mrr domain-containing protein</fullName>
    </recommendedName>
</protein>